<dbReference type="PROSITE" id="PS51781">
    <property type="entry name" value="SH3B"/>
    <property type="match status" value="1"/>
</dbReference>
<sequence>MKNTFLLTGTWLIILLVPAWATTASIGQDKVNVRKAPNLKAEVIFQAHLGYPVELEKTQGQWVQIKDWQNNEGWVHRSLINQNIQTAVIVPEEVNVRKGPGLHYPVVTQVKCGEVYKIFNAKKGWVQIGYYVENQEIGWIRKDLVWGE</sequence>
<accession>A0A7V6DPP2</accession>
<comment type="caution">
    <text evidence="3">The sequence shown here is derived from an EMBL/GenBank/DDBJ whole genome shotgun (WGS) entry which is preliminary data.</text>
</comment>
<evidence type="ECO:0000256" key="1">
    <source>
        <dbReference type="SAM" id="SignalP"/>
    </source>
</evidence>
<evidence type="ECO:0000259" key="2">
    <source>
        <dbReference type="PROSITE" id="PS51781"/>
    </source>
</evidence>
<feature type="domain" description="SH3b" evidence="2">
    <location>
        <begin position="84"/>
        <end position="148"/>
    </location>
</feature>
<dbReference type="PANTHER" id="PTHR34408:SF1">
    <property type="entry name" value="GLYCOSYL HYDROLASE FAMILY 19 DOMAIN-CONTAINING PROTEIN HI_1415"/>
    <property type="match status" value="1"/>
</dbReference>
<keyword evidence="1" id="KW-0732">Signal</keyword>
<dbReference type="InterPro" id="IPR003646">
    <property type="entry name" value="SH3-like_bac-type"/>
</dbReference>
<feature type="signal peptide" evidence="1">
    <location>
        <begin position="1"/>
        <end position="21"/>
    </location>
</feature>
<gene>
    <name evidence="3" type="ORF">ENV52_06735</name>
</gene>
<dbReference type="SMART" id="SM00287">
    <property type="entry name" value="SH3b"/>
    <property type="match status" value="2"/>
</dbReference>
<reference evidence="3" key="1">
    <citation type="journal article" date="2020" name="mSystems">
        <title>Genome- and Community-Level Interaction Insights into Carbon Utilization and Element Cycling Functions of Hydrothermarchaeota in Hydrothermal Sediment.</title>
        <authorList>
            <person name="Zhou Z."/>
            <person name="Liu Y."/>
            <person name="Xu W."/>
            <person name="Pan J."/>
            <person name="Luo Z.H."/>
            <person name="Li M."/>
        </authorList>
    </citation>
    <scope>NUCLEOTIDE SEQUENCE [LARGE SCALE GENOMIC DNA]</scope>
    <source>
        <strain evidence="3">SpSt-767</strain>
    </source>
</reference>
<dbReference type="EMBL" id="DTGR01000108">
    <property type="protein sequence ID" value="HHS29381.1"/>
    <property type="molecule type" value="Genomic_DNA"/>
</dbReference>
<name>A0A7V6DPP2_9BACT</name>
<evidence type="ECO:0000313" key="3">
    <source>
        <dbReference type="EMBL" id="HHS29381.1"/>
    </source>
</evidence>
<organism evidence="3">
    <name type="scientific">Desulfobacca acetoxidans</name>
    <dbReference type="NCBI Taxonomy" id="60893"/>
    <lineage>
        <taxon>Bacteria</taxon>
        <taxon>Pseudomonadati</taxon>
        <taxon>Thermodesulfobacteriota</taxon>
        <taxon>Desulfobaccia</taxon>
        <taxon>Desulfobaccales</taxon>
        <taxon>Desulfobaccaceae</taxon>
        <taxon>Desulfobacca</taxon>
    </lineage>
</organism>
<dbReference type="Gene3D" id="2.30.30.40">
    <property type="entry name" value="SH3 Domains"/>
    <property type="match status" value="2"/>
</dbReference>
<dbReference type="Pfam" id="PF08239">
    <property type="entry name" value="SH3_3"/>
    <property type="match status" value="2"/>
</dbReference>
<dbReference type="PANTHER" id="PTHR34408">
    <property type="entry name" value="FAMILY PROTEIN, PUTATIVE-RELATED"/>
    <property type="match status" value="1"/>
</dbReference>
<dbReference type="InterPro" id="IPR052354">
    <property type="entry name" value="Cell_Wall_Dynamics_Protein"/>
</dbReference>
<dbReference type="AlphaFoldDB" id="A0A7V6DPP2"/>
<protein>
    <submittedName>
        <fullName evidence="3">Peptide-binding protein</fullName>
    </submittedName>
</protein>
<feature type="chain" id="PRO_5030627589" evidence="1">
    <location>
        <begin position="22"/>
        <end position="148"/>
    </location>
</feature>
<proteinExistence type="predicted"/>